<dbReference type="EMBL" id="GBXM01071197">
    <property type="protein sequence ID" value="JAH37380.1"/>
    <property type="molecule type" value="Transcribed_RNA"/>
</dbReference>
<sequence length="40" mass="4677">MPWGLFDQREDSPLLAHQHYLQQQLSFPRQSPIPSTNQAN</sequence>
<evidence type="ECO:0000313" key="1">
    <source>
        <dbReference type="EMBL" id="JAH37380.1"/>
    </source>
</evidence>
<organism evidence="1">
    <name type="scientific">Anguilla anguilla</name>
    <name type="common">European freshwater eel</name>
    <name type="synonym">Muraena anguilla</name>
    <dbReference type="NCBI Taxonomy" id="7936"/>
    <lineage>
        <taxon>Eukaryota</taxon>
        <taxon>Metazoa</taxon>
        <taxon>Chordata</taxon>
        <taxon>Craniata</taxon>
        <taxon>Vertebrata</taxon>
        <taxon>Euteleostomi</taxon>
        <taxon>Actinopterygii</taxon>
        <taxon>Neopterygii</taxon>
        <taxon>Teleostei</taxon>
        <taxon>Anguilliformes</taxon>
        <taxon>Anguillidae</taxon>
        <taxon>Anguilla</taxon>
    </lineage>
</organism>
<protein>
    <submittedName>
        <fullName evidence="1">Uncharacterized protein</fullName>
    </submittedName>
</protein>
<accession>A0A0E9S9N1</accession>
<name>A0A0E9S9N1_ANGAN</name>
<reference evidence="1" key="1">
    <citation type="submission" date="2014-11" db="EMBL/GenBank/DDBJ databases">
        <authorList>
            <person name="Amaro Gonzalez C."/>
        </authorList>
    </citation>
    <scope>NUCLEOTIDE SEQUENCE</scope>
</reference>
<dbReference type="AlphaFoldDB" id="A0A0E9S9N1"/>
<reference evidence="1" key="2">
    <citation type="journal article" date="2015" name="Fish Shellfish Immunol.">
        <title>Early steps in the European eel (Anguilla anguilla)-Vibrio vulnificus interaction in the gills: Role of the RtxA13 toxin.</title>
        <authorList>
            <person name="Callol A."/>
            <person name="Pajuelo D."/>
            <person name="Ebbesson L."/>
            <person name="Teles M."/>
            <person name="MacKenzie S."/>
            <person name="Amaro C."/>
        </authorList>
    </citation>
    <scope>NUCLEOTIDE SEQUENCE</scope>
</reference>
<proteinExistence type="predicted"/>